<dbReference type="RefSeq" id="WP_111271593.1">
    <property type="nucleotide sequence ID" value="NZ_QKWW01000051.1"/>
</dbReference>
<sequence>MGNGSEAQKETYVRDGKRFVARTRELMLLKQWFEHAEAPMTIFSVTGMGGIGKSSLLSEMLSVSRDRGATAIWMDGRSCGTTPSVFMDYFLSTLGLELELLGREAAHPLSLLKETSKKRRLVIAVDNYEELALLESWFMEVFIAKLHLSGVLIILASRPELAATWRTHPRLYKRLVHMPLQHFTADEITEYIAIAGRLKPNVAGTITRMTDGHPLGLALAVEAADRGRNLPYAEWAELSHMISARLLLELTIPRLHPMVEVLTLLEAANQELLSAVLDMDVQQEEYHMLRRMSFIRSAPDGLALHDMARVHLMRDFRQREPYRMQAMRIRIAELLKPLHEQAGPHERRQIARKMLMLCQESMLQFRKYADVSNDSLFSPLEPMDRADLPSLHKLMEQWSEYSVEPWQAVNYGPFLDELAQRYPDGIVLKRDKRGEVIAMFITVLVHRETSELLLTYFPNEMNECFDPEELGQDPDESDTHFAVLAAARNDVPGYTREELVGYMILDRLSLLGDGARAILVATNPHLKLFLRSIGFQMRETTTRACDHYENRADVLELDLRSGQFGAWVMSLLHPGLPVNPSQAGKQASGHHMNMWTEQEVRKMLGQLHSPGELQKYADKLAGVKGGIQVQLYVLDLLEGRIHGVAPQDQKLLHAAYWTHAGNPTAAAQACSMSRATFYRHLGKALSRLARIL</sequence>
<dbReference type="Pfam" id="PF20703">
    <property type="entry name" value="nSTAND1"/>
    <property type="match status" value="1"/>
</dbReference>
<reference evidence="2 3" key="1">
    <citation type="submission" date="2018-06" db="EMBL/GenBank/DDBJ databases">
        <title>Isolation of heavy metals resistant Paenibacillus silvae NC2 from Gold-Copper mine in ZiJin, China.</title>
        <authorList>
            <person name="Xu J."/>
            <person name="Mazhar H.S."/>
            <person name="Rensing C."/>
        </authorList>
    </citation>
    <scope>NUCLEOTIDE SEQUENCE [LARGE SCALE GENOMIC DNA]</scope>
    <source>
        <strain evidence="2 3">NC2</strain>
    </source>
</reference>
<evidence type="ECO:0000313" key="2">
    <source>
        <dbReference type="EMBL" id="PZT54233.1"/>
    </source>
</evidence>
<accession>A0A2W6QAC6</accession>
<name>A0A2W6QAC6_9BACL</name>
<comment type="caution">
    <text evidence="2">The sequence shown here is derived from an EMBL/GenBank/DDBJ whole genome shotgun (WGS) entry which is preliminary data.</text>
</comment>
<evidence type="ECO:0000313" key="3">
    <source>
        <dbReference type="Proteomes" id="UP000249204"/>
    </source>
</evidence>
<feature type="domain" description="Novel STAND NTPase 1" evidence="1">
    <location>
        <begin position="14"/>
        <end position="193"/>
    </location>
</feature>
<proteinExistence type="predicted"/>
<evidence type="ECO:0000259" key="1">
    <source>
        <dbReference type="Pfam" id="PF20703"/>
    </source>
</evidence>
<gene>
    <name evidence="2" type="ORF">DN757_18100</name>
</gene>
<dbReference type="AlphaFoldDB" id="A0A2W6QAC6"/>
<dbReference type="InterPro" id="IPR049052">
    <property type="entry name" value="nSTAND1"/>
</dbReference>
<protein>
    <recommendedName>
        <fullName evidence="1">Novel STAND NTPase 1 domain-containing protein</fullName>
    </recommendedName>
</protein>
<dbReference type="Proteomes" id="UP000249204">
    <property type="component" value="Unassembled WGS sequence"/>
</dbReference>
<dbReference type="Gene3D" id="3.40.50.300">
    <property type="entry name" value="P-loop containing nucleotide triphosphate hydrolases"/>
    <property type="match status" value="1"/>
</dbReference>
<dbReference type="EMBL" id="QKWW01000051">
    <property type="protein sequence ID" value="PZT54233.1"/>
    <property type="molecule type" value="Genomic_DNA"/>
</dbReference>
<dbReference type="SUPFAM" id="SSF52540">
    <property type="entry name" value="P-loop containing nucleoside triphosphate hydrolases"/>
    <property type="match status" value="1"/>
</dbReference>
<dbReference type="InterPro" id="IPR027417">
    <property type="entry name" value="P-loop_NTPase"/>
</dbReference>
<organism evidence="2 3">
    <name type="scientific">Paenibacillus silvae</name>
    <dbReference type="NCBI Taxonomy" id="1325358"/>
    <lineage>
        <taxon>Bacteria</taxon>
        <taxon>Bacillati</taxon>
        <taxon>Bacillota</taxon>
        <taxon>Bacilli</taxon>
        <taxon>Bacillales</taxon>
        <taxon>Paenibacillaceae</taxon>
        <taxon>Paenibacillus</taxon>
    </lineage>
</organism>